<gene>
    <name evidence="2" type="ORF">WCV65_16430</name>
</gene>
<dbReference type="Proteomes" id="UP001377337">
    <property type="component" value="Chromosome"/>
</dbReference>
<dbReference type="SUPFAM" id="SSF109854">
    <property type="entry name" value="DinB/YfiT-like putative metalloenzymes"/>
    <property type="match status" value="1"/>
</dbReference>
<protein>
    <submittedName>
        <fullName evidence="2">DinB family protein</fullName>
    </submittedName>
</protein>
<reference evidence="2 3" key="1">
    <citation type="submission" date="2024-02" db="EMBL/GenBank/DDBJ databases">
        <title>Seven novel Bacillus-like species.</title>
        <authorList>
            <person name="Liu G."/>
        </authorList>
    </citation>
    <scope>NUCLEOTIDE SEQUENCE [LARGE SCALE GENOMIC DNA]</scope>
    <source>
        <strain evidence="2 3">FJAT-52054</strain>
    </source>
</reference>
<evidence type="ECO:0000313" key="3">
    <source>
        <dbReference type="Proteomes" id="UP001377337"/>
    </source>
</evidence>
<evidence type="ECO:0000259" key="1">
    <source>
        <dbReference type="Pfam" id="PF12867"/>
    </source>
</evidence>
<dbReference type="EMBL" id="CP147407">
    <property type="protein sequence ID" value="WXB96110.1"/>
    <property type="molecule type" value="Genomic_DNA"/>
</dbReference>
<name>A0ABZ2NFX5_9BACI</name>
<feature type="domain" description="DinB-like" evidence="1">
    <location>
        <begin position="6"/>
        <end position="155"/>
    </location>
</feature>
<dbReference type="InterPro" id="IPR024775">
    <property type="entry name" value="DinB-like"/>
</dbReference>
<sequence>MYEHMKKVREELLNTLNELSNEEFNEKPSTDEWSVGQVVDHLQKMEKVVLESLKKSIHHAEDKTVEEKQLEIVTDRSRKVPAPDYVVPSPVPIDRIKVITALEEARRDLINFTELLAKDFDLTSRALKHPVLGELSIKQWVEFVGYHEERHLLQIKEAKEKIGA</sequence>
<evidence type="ECO:0000313" key="2">
    <source>
        <dbReference type="EMBL" id="WXB96110.1"/>
    </source>
</evidence>
<organism evidence="2 3">
    <name type="scientific">Metabacillus sediminis</name>
    <dbReference type="NCBI Taxonomy" id="3117746"/>
    <lineage>
        <taxon>Bacteria</taxon>
        <taxon>Bacillati</taxon>
        <taxon>Bacillota</taxon>
        <taxon>Bacilli</taxon>
        <taxon>Bacillales</taxon>
        <taxon>Bacillaceae</taxon>
        <taxon>Metabacillus</taxon>
    </lineage>
</organism>
<accession>A0ABZ2NFX5</accession>
<dbReference type="Pfam" id="PF12867">
    <property type="entry name" value="DinB_2"/>
    <property type="match status" value="1"/>
</dbReference>
<dbReference type="RefSeq" id="WP_051860828.1">
    <property type="nucleotide sequence ID" value="NZ_CP147407.1"/>
</dbReference>
<keyword evidence="3" id="KW-1185">Reference proteome</keyword>
<dbReference type="InterPro" id="IPR034660">
    <property type="entry name" value="DinB/YfiT-like"/>
</dbReference>
<proteinExistence type="predicted"/>
<dbReference type="Gene3D" id="1.20.120.450">
    <property type="entry name" value="dinb family like domain"/>
    <property type="match status" value="1"/>
</dbReference>